<dbReference type="Proteomes" id="UP000218811">
    <property type="component" value="Unassembled WGS sequence"/>
</dbReference>
<sequence>MNASARAKVNELVQKHQVQGKFAYEFEGPVGPRHSQEWTARALYDGLEFGKGKGSSKEAAKEAAAQVALGPLARQLNLRS</sequence>
<evidence type="ECO:0000313" key="3">
    <source>
        <dbReference type="EMBL" id="PCH43564.1"/>
    </source>
</evidence>
<protein>
    <recommendedName>
        <fullName evidence="2">DRBM domain-containing protein</fullName>
    </recommendedName>
</protein>
<dbReference type="SMART" id="SM00358">
    <property type="entry name" value="DSRM"/>
    <property type="match status" value="1"/>
</dbReference>
<keyword evidence="1" id="KW-0694">RNA-binding</keyword>
<proteinExistence type="predicted"/>
<feature type="domain" description="DRBM" evidence="2">
    <location>
        <begin position="4"/>
        <end position="74"/>
    </location>
</feature>
<organism evidence="3 4">
    <name type="scientific">Wolfiporia cocos (strain MD-104)</name>
    <name type="common">Brown rot fungus</name>
    <dbReference type="NCBI Taxonomy" id="742152"/>
    <lineage>
        <taxon>Eukaryota</taxon>
        <taxon>Fungi</taxon>
        <taxon>Dikarya</taxon>
        <taxon>Basidiomycota</taxon>
        <taxon>Agaricomycotina</taxon>
        <taxon>Agaricomycetes</taxon>
        <taxon>Polyporales</taxon>
        <taxon>Phaeolaceae</taxon>
        <taxon>Wolfiporia</taxon>
    </lineage>
</organism>
<name>A0A2H3K3E2_WOLCO</name>
<evidence type="ECO:0000259" key="2">
    <source>
        <dbReference type="PROSITE" id="PS50137"/>
    </source>
</evidence>
<dbReference type="Pfam" id="PF00035">
    <property type="entry name" value="dsrm"/>
    <property type="match status" value="1"/>
</dbReference>
<dbReference type="InterPro" id="IPR014720">
    <property type="entry name" value="dsRBD_dom"/>
</dbReference>
<reference evidence="3 4" key="1">
    <citation type="journal article" date="2012" name="Science">
        <title>The Paleozoic origin of enzymatic lignin decomposition reconstructed from 31 fungal genomes.</title>
        <authorList>
            <person name="Floudas D."/>
            <person name="Binder M."/>
            <person name="Riley R."/>
            <person name="Barry K."/>
            <person name="Blanchette R.A."/>
            <person name="Henrissat B."/>
            <person name="Martinez A.T."/>
            <person name="Otillar R."/>
            <person name="Spatafora J.W."/>
            <person name="Yadav J.S."/>
            <person name="Aerts A."/>
            <person name="Benoit I."/>
            <person name="Boyd A."/>
            <person name="Carlson A."/>
            <person name="Copeland A."/>
            <person name="Coutinho P.M."/>
            <person name="de Vries R.P."/>
            <person name="Ferreira P."/>
            <person name="Findley K."/>
            <person name="Foster B."/>
            <person name="Gaskell J."/>
            <person name="Glotzer D."/>
            <person name="Gorecki P."/>
            <person name="Heitman J."/>
            <person name="Hesse C."/>
            <person name="Hori C."/>
            <person name="Igarashi K."/>
            <person name="Jurgens J.A."/>
            <person name="Kallen N."/>
            <person name="Kersten P."/>
            <person name="Kohler A."/>
            <person name="Kuees U."/>
            <person name="Kumar T.K.A."/>
            <person name="Kuo A."/>
            <person name="LaButti K."/>
            <person name="Larrondo L.F."/>
            <person name="Lindquist E."/>
            <person name="Ling A."/>
            <person name="Lombard V."/>
            <person name="Lucas S."/>
            <person name="Lundell T."/>
            <person name="Martin R."/>
            <person name="McLaughlin D.J."/>
            <person name="Morgenstern I."/>
            <person name="Morin E."/>
            <person name="Murat C."/>
            <person name="Nagy L.G."/>
            <person name="Nolan M."/>
            <person name="Ohm R.A."/>
            <person name="Patyshakuliyeva A."/>
            <person name="Rokas A."/>
            <person name="Ruiz-Duenas F.J."/>
            <person name="Sabat G."/>
            <person name="Salamov A."/>
            <person name="Samejima M."/>
            <person name="Schmutz J."/>
            <person name="Slot J.C."/>
            <person name="St John F."/>
            <person name="Stenlid J."/>
            <person name="Sun H."/>
            <person name="Sun S."/>
            <person name="Syed K."/>
            <person name="Tsang A."/>
            <person name="Wiebenga A."/>
            <person name="Young D."/>
            <person name="Pisabarro A."/>
            <person name="Eastwood D.C."/>
            <person name="Martin F."/>
            <person name="Cullen D."/>
            <person name="Grigoriev I.V."/>
            <person name="Hibbett D.S."/>
        </authorList>
    </citation>
    <scope>NUCLEOTIDE SEQUENCE [LARGE SCALE GENOMIC DNA]</scope>
    <source>
        <strain evidence="3 4">MD-104</strain>
    </source>
</reference>
<accession>A0A2H3K3E2</accession>
<dbReference type="SUPFAM" id="SSF54768">
    <property type="entry name" value="dsRNA-binding domain-like"/>
    <property type="match status" value="1"/>
</dbReference>
<dbReference type="Gene3D" id="3.30.160.20">
    <property type="match status" value="1"/>
</dbReference>
<keyword evidence="4" id="KW-1185">Reference proteome</keyword>
<gene>
    <name evidence="3" type="ORF">WOLCODRAFT_26020</name>
</gene>
<dbReference type="AlphaFoldDB" id="A0A2H3K3E2"/>
<dbReference type="EMBL" id="KB468146">
    <property type="protein sequence ID" value="PCH43564.1"/>
    <property type="molecule type" value="Genomic_DNA"/>
</dbReference>
<dbReference type="PROSITE" id="PS50137">
    <property type="entry name" value="DS_RBD"/>
    <property type="match status" value="1"/>
</dbReference>
<evidence type="ECO:0000313" key="4">
    <source>
        <dbReference type="Proteomes" id="UP000218811"/>
    </source>
</evidence>
<evidence type="ECO:0000256" key="1">
    <source>
        <dbReference type="PROSITE-ProRule" id="PRU00266"/>
    </source>
</evidence>
<dbReference type="GO" id="GO:0003723">
    <property type="term" value="F:RNA binding"/>
    <property type="evidence" value="ECO:0007669"/>
    <property type="project" value="UniProtKB-UniRule"/>
</dbReference>